<protein>
    <recommendedName>
        <fullName evidence="4">Wbp11/ELF5/Saf1 N-terminal domain-containing protein</fullName>
    </recommendedName>
</protein>
<feature type="compositionally biased region" description="Basic residues" evidence="3">
    <location>
        <begin position="272"/>
        <end position="282"/>
    </location>
</feature>
<dbReference type="VEuPathDB" id="VectorBase:LOC119185437"/>
<dbReference type="PANTHER" id="PTHR13361">
    <property type="entry name" value="WW DOMAIN-BINDING PROTEIN 11"/>
    <property type="match status" value="1"/>
</dbReference>
<dbReference type="GO" id="GO:0005681">
    <property type="term" value="C:spliceosomal complex"/>
    <property type="evidence" value="ECO:0007669"/>
    <property type="project" value="TreeGrafter"/>
</dbReference>
<sequence>MFLGRFIQREFRHIVNGVEVSIPRDVPLLRDDAVPTLFPNLPKYISKTLPKERRRRGSNSMVASSSQNNVPSKKACTDSEASLREDATTADVEETTTDGLAKHFIFNLRHPSEHWCTQTFRNKRAVSYQTAEYVTSDIPPVFRKIALFELQEENMSVKCSIFLSSFLHCQRDIRSEEEAQVALFYTANLAVCCGVGRIQEFHQVDLSNVTKSTGGSLYANACNGSVSLAVLAEVSLKFSRKPSKMGRRSINTTKSGKYMNPTDQARKEARKRELKKNKKQRQMVRAAVLKGKDPQQLISDLQRIDEMEYNVDNPPVLSEKVLRDKRKKLRETWDRVLRLYQKEDPEHFSDLKKMELEYEDKRNTLIKYYESVKFAQQVEIDQIPLPSAPSTPQVAPSLIPLPVDVPSILKKPPLDPSAKAPGVPPGPPPELSDDDDDEEEENEPPATNVENVPEEKDTTAPVKPRKIRFADEGPDRPPGVDDDSDVTEFLKEVEKTHREAMPPPIPPPMLFRHPPPGMPPPSLPPLGGPPMGPPPMRMGPPPPRPPPLMRPAPSVLSAPPSLISRPLHGPGSAADGEQQRPGSGATIEAKPQLRNLSADVMRFTPTSLRVKRDLAKRATKDVPTAPTVSSVAAPTKDDAYELFMKEMENLL</sequence>
<dbReference type="EMBL" id="JABSTU010000002">
    <property type="protein sequence ID" value="KAH8038108.1"/>
    <property type="molecule type" value="Genomic_DNA"/>
</dbReference>
<proteinExistence type="predicted"/>
<feature type="compositionally biased region" description="Polar residues" evidence="3">
    <location>
        <begin position="58"/>
        <end position="71"/>
    </location>
</feature>
<dbReference type="VEuPathDB" id="VectorBase:LOC119179445"/>
<comment type="subcellular location">
    <subcellularLocation>
        <location evidence="1">Nucleus</location>
    </subcellularLocation>
</comment>
<feature type="compositionally biased region" description="Basic and acidic residues" evidence="3">
    <location>
        <begin position="488"/>
        <end position="500"/>
    </location>
</feature>
<dbReference type="Proteomes" id="UP000821866">
    <property type="component" value="Chromosome 10"/>
</dbReference>
<gene>
    <name evidence="5" type="ORF">HPB51_021665</name>
</gene>
<feature type="region of interest" description="Disordered" evidence="3">
    <location>
        <begin position="243"/>
        <end position="282"/>
    </location>
</feature>
<evidence type="ECO:0000313" key="6">
    <source>
        <dbReference type="Proteomes" id="UP000821866"/>
    </source>
</evidence>
<name>A0A9J6EV49_RHIMP</name>
<evidence type="ECO:0000256" key="1">
    <source>
        <dbReference type="ARBA" id="ARBA00004123"/>
    </source>
</evidence>
<feature type="compositionally biased region" description="Low complexity" evidence="3">
    <location>
        <begin position="551"/>
        <end position="564"/>
    </location>
</feature>
<feature type="compositionally biased region" description="Pro residues" evidence="3">
    <location>
        <begin position="501"/>
        <end position="550"/>
    </location>
</feature>
<reference evidence="5" key="1">
    <citation type="journal article" date="2020" name="Cell">
        <title>Large-Scale Comparative Analyses of Tick Genomes Elucidate Their Genetic Diversity and Vector Capacities.</title>
        <authorList>
            <consortium name="Tick Genome and Microbiome Consortium (TIGMIC)"/>
            <person name="Jia N."/>
            <person name="Wang J."/>
            <person name="Shi W."/>
            <person name="Du L."/>
            <person name="Sun Y."/>
            <person name="Zhan W."/>
            <person name="Jiang J.F."/>
            <person name="Wang Q."/>
            <person name="Zhang B."/>
            <person name="Ji P."/>
            <person name="Bell-Sakyi L."/>
            <person name="Cui X.M."/>
            <person name="Yuan T.T."/>
            <person name="Jiang B.G."/>
            <person name="Yang W.F."/>
            <person name="Lam T.T."/>
            <person name="Chang Q.C."/>
            <person name="Ding S.J."/>
            <person name="Wang X.J."/>
            <person name="Zhu J.G."/>
            <person name="Ruan X.D."/>
            <person name="Zhao L."/>
            <person name="Wei J.T."/>
            <person name="Ye R.Z."/>
            <person name="Que T.C."/>
            <person name="Du C.H."/>
            <person name="Zhou Y.H."/>
            <person name="Cheng J.X."/>
            <person name="Dai P.F."/>
            <person name="Guo W.B."/>
            <person name="Han X.H."/>
            <person name="Huang E.J."/>
            <person name="Li L.F."/>
            <person name="Wei W."/>
            <person name="Gao Y.C."/>
            <person name="Liu J.Z."/>
            <person name="Shao H.Z."/>
            <person name="Wang X."/>
            <person name="Wang C.C."/>
            <person name="Yang T.C."/>
            <person name="Huo Q.B."/>
            <person name="Li W."/>
            <person name="Chen H.Y."/>
            <person name="Chen S.E."/>
            <person name="Zhou L.G."/>
            <person name="Ni X.B."/>
            <person name="Tian J.H."/>
            <person name="Sheng Y."/>
            <person name="Liu T."/>
            <person name="Pan Y.S."/>
            <person name="Xia L.Y."/>
            <person name="Li J."/>
            <person name="Zhao F."/>
            <person name="Cao W.C."/>
        </authorList>
    </citation>
    <scope>NUCLEOTIDE SEQUENCE</scope>
    <source>
        <strain evidence="5">Rmic-2018</strain>
    </source>
</reference>
<evidence type="ECO:0000256" key="2">
    <source>
        <dbReference type="ARBA" id="ARBA00023242"/>
    </source>
</evidence>
<dbReference type="InterPro" id="IPR019007">
    <property type="entry name" value="Wbp11/ELF5/Saf1_N"/>
</dbReference>
<feature type="compositionally biased region" description="Basic and acidic residues" evidence="3">
    <location>
        <begin position="468"/>
        <end position="479"/>
    </location>
</feature>
<feature type="compositionally biased region" description="Basic and acidic residues" evidence="3">
    <location>
        <begin position="75"/>
        <end position="87"/>
    </location>
</feature>
<evidence type="ECO:0000256" key="3">
    <source>
        <dbReference type="SAM" id="MobiDB-lite"/>
    </source>
</evidence>
<dbReference type="GO" id="GO:0006396">
    <property type="term" value="P:RNA processing"/>
    <property type="evidence" value="ECO:0007669"/>
    <property type="project" value="InterPro"/>
</dbReference>
<evidence type="ECO:0000259" key="4">
    <source>
        <dbReference type="Pfam" id="PF09429"/>
    </source>
</evidence>
<dbReference type="PANTHER" id="PTHR13361:SF1">
    <property type="entry name" value="WW DOMAIN-BINDING PROTEIN 11"/>
    <property type="match status" value="1"/>
</dbReference>
<reference evidence="5" key="2">
    <citation type="submission" date="2021-09" db="EMBL/GenBank/DDBJ databases">
        <authorList>
            <person name="Jia N."/>
            <person name="Wang J."/>
            <person name="Shi W."/>
            <person name="Du L."/>
            <person name="Sun Y."/>
            <person name="Zhan W."/>
            <person name="Jiang J."/>
            <person name="Wang Q."/>
            <person name="Zhang B."/>
            <person name="Ji P."/>
            <person name="Sakyi L.B."/>
            <person name="Cui X."/>
            <person name="Yuan T."/>
            <person name="Jiang B."/>
            <person name="Yang W."/>
            <person name="Lam T.T.-Y."/>
            <person name="Chang Q."/>
            <person name="Ding S."/>
            <person name="Wang X."/>
            <person name="Zhu J."/>
            <person name="Ruan X."/>
            <person name="Zhao L."/>
            <person name="Wei J."/>
            <person name="Que T."/>
            <person name="Du C."/>
            <person name="Cheng J."/>
            <person name="Dai P."/>
            <person name="Han X."/>
            <person name="Huang E."/>
            <person name="Gao Y."/>
            <person name="Liu J."/>
            <person name="Shao H."/>
            <person name="Ye R."/>
            <person name="Li L."/>
            <person name="Wei W."/>
            <person name="Wang X."/>
            <person name="Wang C."/>
            <person name="Huo Q."/>
            <person name="Li W."/>
            <person name="Guo W."/>
            <person name="Chen H."/>
            <person name="Chen S."/>
            <person name="Zhou L."/>
            <person name="Zhou L."/>
            <person name="Ni X."/>
            <person name="Tian J."/>
            <person name="Zhou Y."/>
            <person name="Sheng Y."/>
            <person name="Liu T."/>
            <person name="Pan Y."/>
            <person name="Xia L."/>
            <person name="Li J."/>
            <person name="Zhao F."/>
            <person name="Cao W."/>
        </authorList>
    </citation>
    <scope>NUCLEOTIDE SEQUENCE</scope>
    <source>
        <strain evidence="5">Rmic-2018</strain>
        <tissue evidence="5">Larvae</tissue>
    </source>
</reference>
<dbReference type="Pfam" id="PF09429">
    <property type="entry name" value="Wbp11"/>
    <property type="match status" value="1"/>
</dbReference>
<feature type="region of interest" description="Disordered" evidence="3">
    <location>
        <begin position="409"/>
        <end position="593"/>
    </location>
</feature>
<keyword evidence="2" id="KW-0539">Nucleus</keyword>
<feature type="region of interest" description="Disordered" evidence="3">
    <location>
        <begin position="51"/>
        <end position="94"/>
    </location>
</feature>
<keyword evidence="6" id="KW-1185">Reference proteome</keyword>
<evidence type="ECO:0000313" key="5">
    <source>
        <dbReference type="EMBL" id="KAH8038108.1"/>
    </source>
</evidence>
<comment type="caution">
    <text evidence="5">The sequence shown here is derived from an EMBL/GenBank/DDBJ whole genome shotgun (WGS) entry which is preliminary data.</text>
</comment>
<feature type="compositionally biased region" description="Acidic residues" evidence="3">
    <location>
        <begin position="431"/>
        <end position="443"/>
    </location>
</feature>
<accession>A0A9J6EV49</accession>
<organism evidence="5 6">
    <name type="scientific">Rhipicephalus microplus</name>
    <name type="common">Cattle tick</name>
    <name type="synonym">Boophilus microplus</name>
    <dbReference type="NCBI Taxonomy" id="6941"/>
    <lineage>
        <taxon>Eukaryota</taxon>
        <taxon>Metazoa</taxon>
        <taxon>Ecdysozoa</taxon>
        <taxon>Arthropoda</taxon>
        <taxon>Chelicerata</taxon>
        <taxon>Arachnida</taxon>
        <taxon>Acari</taxon>
        <taxon>Parasitiformes</taxon>
        <taxon>Ixodida</taxon>
        <taxon>Ixodoidea</taxon>
        <taxon>Ixodidae</taxon>
        <taxon>Rhipicephalinae</taxon>
        <taxon>Rhipicephalus</taxon>
        <taxon>Boophilus</taxon>
    </lineage>
</organism>
<dbReference type="AlphaFoldDB" id="A0A9J6EV49"/>
<feature type="domain" description="Wbp11/ELF5/Saf1 N-terminal" evidence="4">
    <location>
        <begin position="256"/>
        <end position="336"/>
    </location>
</feature>